<accession>A0A4R7T0I9</accession>
<evidence type="ECO:0000313" key="1">
    <source>
        <dbReference type="EMBL" id="TDU84546.1"/>
    </source>
</evidence>
<name>A0A4R7T0I9_9ACTN</name>
<gene>
    <name evidence="1" type="ORF">EV138_7025</name>
</gene>
<keyword evidence="2" id="KW-1185">Reference proteome</keyword>
<sequence length="86" mass="9145">METAINVPPYDPAKGLHLDWDDGFEIEVKFQGNEIVIGGNSAGLTSLARHLLALAQTGAPAGAHVHLTANQELESEVDLILQKSTV</sequence>
<proteinExistence type="predicted"/>
<reference evidence="1 2" key="1">
    <citation type="submission" date="2019-03" db="EMBL/GenBank/DDBJ databases">
        <title>Genomic Encyclopedia of Type Strains, Phase III (KMG-III): the genomes of soil and plant-associated and newly described type strains.</title>
        <authorList>
            <person name="Whitman W."/>
        </authorList>
    </citation>
    <scope>NUCLEOTIDE SEQUENCE [LARGE SCALE GENOMIC DNA]</scope>
    <source>
        <strain evidence="1 2">VKM Ac-2575</strain>
    </source>
</reference>
<organism evidence="1 2">
    <name type="scientific">Kribbella voronezhensis</name>
    <dbReference type="NCBI Taxonomy" id="2512212"/>
    <lineage>
        <taxon>Bacteria</taxon>
        <taxon>Bacillati</taxon>
        <taxon>Actinomycetota</taxon>
        <taxon>Actinomycetes</taxon>
        <taxon>Propionibacteriales</taxon>
        <taxon>Kribbellaceae</taxon>
        <taxon>Kribbella</taxon>
    </lineage>
</organism>
<evidence type="ECO:0000313" key="2">
    <source>
        <dbReference type="Proteomes" id="UP000295151"/>
    </source>
</evidence>
<dbReference type="Pfam" id="PF15566">
    <property type="entry name" value="Imm32"/>
    <property type="match status" value="1"/>
</dbReference>
<dbReference type="EMBL" id="SOCE01000002">
    <property type="protein sequence ID" value="TDU84546.1"/>
    <property type="molecule type" value="Genomic_DNA"/>
</dbReference>
<protein>
    <submittedName>
        <fullName evidence="1">Uncharacterized protein</fullName>
    </submittedName>
</protein>
<comment type="caution">
    <text evidence="1">The sequence shown here is derived from an EMBL/GenBank/DDBJ whole genome shotgun (WGS) entry which is preliminary data.</text>
</comment>
<dbReference type="RefSeq" id="WP_133984416.1">
    <property type="nucleotide sequence ID" value="NZ_SOCE01000002.1"/>
</dbReference>
<dbReference type="OrthoDB" id="3387727at2"/>
<dbReference type="Proteomes" id="UP000295151">
    <property type="component" value="Unassembled WGS sequence"/>
</dbReference>
<dbReference type="InterPro" id="IPR029083">
    <property type="entry name" value="Imm32"/>
</dbReference>
<dbReference type="AlphaFoldDB" id="A0A4R7T0I9"/>